<feature type="non-terminal residue" evidence="2">
    <location>
        <position position="1"/>
    </location>
</feature>
<dbReference type="Proteomes" id="UP000054047">
    <property type="component" value="Unassembled WGS sequence"/>
</dbReference>
<keyword evidence="3" id="KW-1185">Reference proteome</keyword>
<accession>A0A0C2DEZ6</accession>
<dbReference type="OrthoDB" id="415411at2759"/>
<reference evidence="2 3" key="1">
    <citation type="submission" date="2013-12" db="EMBL/GenBank/DDBJ databases">
        <title>Draft genome of the parsitic nematode Ancylostoma duodenale.</title>
        <authorList>
            <person name="Mitreva M."/>
        </authorList>
    </citation>
    <scope>NUCLEOTIDE SEQUENCE [LARGE SCALE GENOMIC DNA]</scope>
    <source>
        <strain evidence="2 3">Zhejiang</strain>
    </source>
</reference>
<keyword evidence="1" id="KW-1133">Transmembrane helix</keyword>
<organism evidence="2 3">
    <name type="scientific">Ancylostoma duodenale</name>
    <dbReference type="NCBI Taxonomy" id="51022"/>
    <lineage>
        <taxon>Eukaryota</taxon>
        <taxon>Metazoa</taxon>
        <taxon>Ecdysozoa</taxon>
        <taxon>Nematoda</taxon>
        <taxon>Chromadorea</taxon>
        <taxon>Rhabditida</taxon>
        <taxon>Rhabditina</taxon>
        <taxon>Rhabditomorpha</taxon>
        <taxon>Strongyloidea</taxon>
        <taxon>Ancylostomatidae</taxon>
        <taxon>Ancylostomatinae</taxon>
        <taxon>Ancylostoma</taxon>
    </lineage>
</organism>
<evidence type="ECO:0000313" key="3">
    <source>
        <dbReference type="Proteomes" id="UP000054047"/>
    </source>
</evidence>
<dbReference type="EMBL" id="KN730475">
    <property type="protein sequence ID" value="KIH60992.1"/>
    <property type="molecule type" value="Genomic_DNA"/>
</dbReference>
<protein>
    <submittedName>
        <fullName evidence="2">Uncharacterized protein</fullName>
    </submittedName>
</protein>
<keyword evidence="1" id="KW-0812">Transmembrane</keyword>
<name>A0A0C2DEZ6_9BILA</name>
<proteinExistence type="predicted"/>
<dbReference type="AlphaFoldDB" id="A0A0C2DEZ6"/>
<feature type="transmembrane region" description="Helical" evidence="1">
    <location>
        <begin position="41"/>
        <end position="63"/>
    </location>
</feature>
<sequence>TYSSGNVRFNSSTHGMDPDRKEMRAFLVVGGPSVIPGKREWITFFVLIIPSICIVILFMIYACKHTILSENQSWAWSQKGYRPLVMNTVDMERVIAPAERPPKNLFNRLTGGGPNSKMVTTTGRAAHGFRPIRVTGWAARQIRLSGASKTG</sequence>
<evidence type="ECO:0000313" key="2">
    <source>
        <dbReference type="EMBL" id="KIH60992.1"/>
    </source>
</evidence>
<evidence type="ECO:0000256" key="1">
    <source>
        <dbReference type="SAM" id="Phobius"/>
    </source>
</evidence>
<keyword evidence="1" id="KW-0472">Membrane</keyword>
<gene>
    <name evidence="2" type="ORF">ANCDUO_08744</name>
</gene>